<dbReference type="Gene3D" id="3.60.15.10">
    <property type="entry name" value="Ribonuclease Z/Hydroxyacylglutathione hydrolase-like"/>
    <property type="match status" value="1"/>
</dbReference>
<dbReference type="EMBL" id="FPKU01000003">
    <property type="protein sequence ID" value="SFZ86236.1"/>
    <property type="molecule type" value="Genomic_DNA"/>
</dbReference>
<gene>
    <name evidence="2" type="ORF">SAMN02983003_3414</name>
</gene>
<dbReference type="InterPro" id="IPR001279">
    <property type="entry name" value="Metallo-B-lactamas"/>
</dbReference>
<name>A0A1K2I3A2_9HYPH</name>
<dbReference type="SMART" id="SM00849">
    <property type="entry name" value="Lactamase_B"/>
    <property type="match status" value="1"/>
</dbReference>
<evidence type="ECO:0000259" key="1">
    <source>
        <dbReference type="SMART" id="SM00849"/>
    </source>
</evidence>
<accession>A0A1K2I3A2</accession>
<dbReference type="InterPro" id="IPR036866">
    <property type="entry name" value="RibonucZ/Hydroxyglut_hydro"/>
</dbReference>
<dbReference type="RefSeq" id="WP_072345666.1">
    <property type="nucleotide sequence ID" value="NZ_FPKU01000003.1"/>
</dbReference>
<evidence type="ECO:0000313" key="2">
    <source>
        <dbReference type="EMBL" id="SFZ86236.1"/>
    </source>
</evidence>
<dbReference type="Gene3D" id="1.10.10.10">
    <property type="entry name" value="Winged helix-like DNA-binding domain superfamily/Winged helix DNA-binding domain"/>
    <property type="match status" value="1"/>
</dbReference>
<evidence type="ECO:0000313" key="3">
    <source>
        <dbReference type="Proteomes" id="UP000183447"/>
    </source>
</evidence>
<dbReference type="SUPFAM" id="SSF56281">
    <property type="entry name" value="Metallo-hydrolase/oxidoreductase"/>
    <property type="match status" value="1"/>
</dbReference>
<feature type="domain" description="Metallo-beta-lactamase" evidence="1">
    <location>
        <begin position="36"/>
        <end position="189"/>
    </location>
</feature>
<dbReference type="Pfam" id="PF17778">
    <property type="entry name" value="WHD_BLACT"/>
    <property type="match status" value="1"/>
</dbReference>
<reference evidence="2 3" key="1">
    <citation type="submission" date="2016-11" db="EMBL/GenBank/DDBJ databases">
        <authorList>
            <person name="Jaros S."/>
            <person name="Januszkiewicz K."/>
            <person name="Wedrychowicz H."/>
        </authorList>
    </citation>
    <scope>NUCLEOTIDE SEQUENCE [LARGE SCALE GENOMIC DNA]</scope>
    <source>
        <strain evidence="2 3">ATCC 23634</strain>
    </source>
</reference>
<dbReference type="Proteomes" id="UP000183447">
    <property type="component" value="Unassembled WGS sequence"/>
</dbReference>
<dbReference type="Pfam" id="PF00753">
    <property type="entry name" value="Lactamase_B"/>
    <property type="match status" value="2"/>
</dbReference>
<dbReference type="CDD" id="cd16278">
    <property type="entry name" value="metallo-hydrolase-like_MBL-fold"/>
    <property type="match status" value="1"/>
</dbReference>
<dbReference type="AlphaFoldDB" id="A0A1K2I3A2"/>
<protein>
    <submittedName>
        <fullName evidence="2">Glyoxylase, beta-lactamase superfamily II</fullName>
    </submittedName>
</protein>
<keyword evidence="3" id="KW-1185">Reference proteome</keyword>
<organism evidence="2 3">
    <name type="scientific">Devosia enhydra</name>
    <dbReference type="NCBI Taxonomy" id="665118"/>
    <lineage>
        <taxon>Bacteria</taxon>
        <taxon>Pseudomonadati</taxon>
        <taxon>Pseudomonadota</taxon>
        <taxon>Alphaproteobacteria</taxon>
        <taxon>Hyphomicrobiales</taxon>
        <taxon>Devosiaceae</taxon>
        <taxon>Devosia</taxon>
    </lineage>
</organism>
<dbReference type="InterPro" id="IPR050662">
    <property type="entry name" value="Sec-metab_biosynth-thioest"/>
</dbReference>
<dbReference type="InterPro" id="IPR036388">
    <property type="entry name" value="WH-like_DNA-bd_sf"/>
</dbReference>
<dbReference type="STRING" id="665118.SAMN02983003_3414"/>
<sequence length="271" mass="29899">MAFLTEPEPSRGVFEAVAPGVSRMVAANPGLMTYHGTNTYLIKTDGGRFILDPGPAQDRQHLDVIARLEDVAGIIVSHHHADHFGAVEALRAVTGLPVYAFERFADDAFLPDILLRDGDRVGGLEVLHTPGHASDHLCLARNDGLLFSGDHVMGWNSSIVPLPDGDMGDYCRNLTRLLERDDRLYLPGHGPAIIDPQPHVRRLLDHRLKREAEILSAIASQPQAPADLSRRLYDKADPHLARAALRNVEAHLKKLEGEGRARREGDIWRAL</sequence>
<dbReference type="PANTHER" id="PTHR23131:SF0">
    <property type="entry name" value="ENDORIBONUCLEASE LACTB2"/>
    <property type="match status" value="1"/>
</dbReference>
<dbReference type="InterPro" id="IPR041516">
    <property type="entry name" value="LACTB2_WH"/>
</dbReference>
<dbReference type="PANTHER" id="PTHR23131">
    <property type="entry name" value="ENDORIBONUCLEASE LACTB2"/>
    <property type="match status" value="1"/>
</dbReference>
<dbReference type="OrthoDB" id="9788263at2"/>
<proteinExistence type="predicted"/>